<dbReference type="AlphaFoldDB" id="A0A263D2Z2"/>
<evidence type="ECO:0000259" key="1">
    <source>
        <dbReference type="Pfam" id="PF19694"/>
    </source>
</evidence>
<evidence type="ECO:0000313" key="3">
    <source>
        <dbReference type="Proteomes" id="UP000242444"/>
    </source>
</evidence>
<gene>
    <name evidence="2" type="ORF">CFN78_17840</name>
</gene>
<evidence type="ECO:0000313" key="2">
    <source>
        <dbReference type="EMBL" id="OZM71997.1"/>
    </source>
</evidence>
<accession>A0A263D2Z2</accession>
<reference evidence="2 3" key="1">
    <citation type="submission" date="2017-07" db="EMBL/GenBank/DDBJ databases">
        <title>Amycolatopsis antarcticus sp. nov., isolated from the surface of an Antarcticus brown macroalga.</title>
        <authorList>
            <person name="Wang J."/>
            <person name="Leiva S."/>
            <person name="Huang J."/>
            <person name="Huang Y."/>
        </authorList>
    </citation>
    <scope>NUCLEOTIDE SEQUENCE [LARGE SCALE GENOMIC DNA]</scope>
    <source>
        <strain evidence="2 3">AU-G6</strain>
    </source>
</reference>
<sequence length="159" mass="17226">MTEDEIIRFVAGLPGVRVETASQESGAPEVAWGDSFVYHDPGQGPDGKPGTPARMPFVTIVIKDYPGDTVSGVDRPGVFRLNIAVGRERFTELLGYPPAGYAERADSVDHRSVDRIHPHPVYAAQGWICVMNPGEATAEPVRSLLTEAHARAAGRHRAR</sequence>
<feature type="domain" description="DUF6194" evidence="1">
    <location>
        <begin position="1"/>
        <end position="158"/>
    </location>
</feature>
<dbReference type="EMBL" id="NKYE01000010">
    <property type="protein sequence ID" value="OZM71997.1"/>
    <property type="molecule type" value="Genomic_DNA"/>
</dbReference>
<keyword evidence="3" id="KW-1185">Reference proteome</keyword>
<organism evidence="2 3">
    <name type="scientific">Amycolatopsis antarctica</name>
    <dbReference type="NCBI Taxonomy" id="1854586"/>
    <lineage>
        <taxon>Bacteria</taxon>
        <taxon>Bacillati</taxon>
        <taxon>Actinomycetota</taxon>
        <taxon>Actinomycetes</taxon>
        <taxon>Pseudonocardiales</taxon>
        <taxon>Pseudonocardiaceae</taxon>
        <taxon>Amycolatopsis</taxon>
    </lineage>
</organism>
<dbReference type="InterPro" id="IPR045676">
    <property type="entry name" value="DUF6194"/>
</dbReference>
<name>A0A263D2Z2_9PSEU</name>
<dbReference type="InParanoid" id="A0A263D2Z2"/>
<dbReference type="OrthoDB" id="9783727at2"/>
<comment type="caution">
    <text evidence="2">The sequence shown here is derived from an EMBL/GenBank/DDBJ whole genome shotgun (WGS) entry which is preliminary data.</text>
</comment>
<dbReference type="Pfam" id="PF19694">
    <property type="entry name" value="DUF6194"/>
    <property type="match status" value="1"/>
</dbReference>
<dbReference type="RefSeq" id="WP_094863953.1">
    <property type="nucleotide sequence ID" value="NZ_NKYE01000010.1"/>
</dbReference>
<dbReference type="Proteomes" id="UP000242444">
    <property type="component" value="Unassembled WGS sequence"/>
</dbReference>
<protein>
    <submittedName>
        <fullName evidence="2">Erythromycin esterase</fullName>
    </submittedName>
</protein>
<proteinExistence type="predicted"/>